<dbReference type="RefSeq" id="WP_164933133.1">
    <property type="nucleotide sequence ID" value="NZ_CP034669.1"/>
</dbReference>
<reference evidence="1 2" key="1">
    <citation type="submission" date="2018-12" db="EMBL/GenBank/DDBJ databases">
        <title>Complete Genome Sequence of the Corallopyronin A producing Myxobacterium Corallococcus coralloides B035.</title>
        <authorList>
            <person name="Bouhired S.M."/>
            <person name="Rupp O."/>
            <person name="Blom J."/>
            <person name="Schaeberle T.F."/>
            <person name="Kehraus S."/>
            <person name="Schiefer A."/>
            <person name="Pfarr K."/>
            <person name="Goesmann A."/>
            <person name="Hoerauf A."/>
            <person name="Koenig G.M."/>
        </authorList>
    </citation>
    <scope>NUCLEOTIDE SEQUENCE [LARGE SCALE GENOMIC DNA]</scope>
    <source>
        <strain evidence="1 2">B035</strain>
    </source>
</reference>
<proteinExistence type="predicted"/>
<sequence length="53" mass="6192">MRTLKDLSDFVEKESAAEGPSAQVELRAWRERFRMARELAMRRKKPGQGLRDS</sequence>
<evidence type="ECO:0000313" key="2">
    <source>
        <dbReference type="Proteomes" id="UP000288758"/>
    </source>
</evidence>
<dbReference type="EMBL" id="CP034669">
    <property type="protein sequence ID" value="QAT82434.1"/>
    <property type="molecule type" value="Genomic_DNA"/>
</dbReference>
<dbReference type="AlphaFoldDB" id="A0A410RKJ6"/>
<gene>
    <name evidence="1" type="ORF">EJ065_0829</name>
</gene>
<name>A0A410RKJ6_CORCK</name>
<protein>
    <submittedName>
        <fullName evidence="1">Uncharacterized protein</fullName>
    </submittedName>
</protein>
<evidence type="ECO:0000313" key="1">
    <source>
        <dbReference type="EMBL" id="QAT82434.1"/>
    </source>
</evidence>
<organism evidence="1 2">
    <name type="scientific">Corallococcus coralloides</name>
    <name type="common">Myxococcus coralloides</name>
    <dbReference type="NCBI Taxonomy" id="184914"/>
    <lineage>
        <taxon>Bacteria</taxon>
        <taxon>Pseudomonadati</taxon>
        <taxon>Myxococcota</taxon>
        <taxon>Myxococcia</taxon>
        <taxon>Myxococcales</taxon>
        <taxon>Cystobacterineae</taxon>
        <taxon>Myxococcaceae</taxon>
        <taxon>Corallococcus</taxon>
    </lineage>
</organism>
<accession>A0A410RKJ6</accession>
<dbReference type="Proteomes" id="UP000288758">
    <property type="component" value="Chromosome"/>
</dbReference>